<dbReference type="Pfam" id="PF01510">
    <property type="entry name" value="Amidase_2"/>
    <property type="match status" value="1"/>
</dbReference>
<dbReference type="Gene3D" id="1.10.530.10">
    <property type="match status" value="1"/>
</dbReference>
<dbReference type="RefSeq" id="WP_016230169.1">
    <property type="nucleotide sequence ID" value="NZ_WUQX01000001.1"/>
</dbReference>
<dbReference type="GO" id="GO:0004040">
    <property type="term" value="F:amidase activity"/>
    <property type="evidence" value="ECO:0007669"/>
    <property type="project" value="InterPro"/>
</dbReference>
<keyword evidence="7" id="KW-1185">Reference proteome</keyword>
<evidence type="ECO:0000256" key="3">
    <source>
        <dbReference type="ARBA" id="ARBA00022801"/>
    </source>
</evidence>
<reference evidence="6 7" key="1">
    <citation type="submission" date="2019-12" db="EMBL/GenBank/DDBJ databases">
        <title>Sporaefaciens musculi gen. nov., sp. nov., a novel bacterium isolated from the caecum of an obese mouse.</title>
        <authorList>
            <person name="Rasmussen T.S."/>
            <person name="Streidl T."/>
            <person name="Hitch T.C.A."/>
            <person name="Wortmann E."/>
            <person name="Deptula P."/>
            <person name="Hansen M."/>
            <person name="Nielsen D.S."/>
            <person name="Clavel T."/>
            <person name="Vogensen F.K."/>
        </authorList>
    </citation>
    <scope>NUCLEOTIDE SEQUENCE [LARGE SCALE GENOMIC DNA]</scope>
    <source>
        <strain evidence="6 7">WCA-9-b2</strain>
    </source>
</reference>
<organism evidence="6 7">
    <name type="scientific">Sporofaciens musculi</name>
    <dbReference type="NCBI Taxonomy" id="2681861"/>
    <lineage>
        <taxon>Bacteria</taxon>
        <taxon>Bacillati</taxon>
        <taxon>Bacillota</taxon>
        <taxon>Clostridia</taxon>
        <taxon>Lachnospirales</taxon>
        <taxon>Lachnospiraceae</taxon>
        <taxon>Sporofaciens</taxon>
    </lineage>
</organism>
<dbReference type="PANTHER" id="PTHR30417:SF1">
    <property type="entry name" value="N-ACETYLMURAMOYL-L-ALANINE AMIDASE AMID"/>
    <property type="match status" value="1"/>
</dbReference>
<dbReference type="AlphaFoldDB" id="A0A7X3ML57"/>
<dbReference type="Gene3D" id="2.30.30.40">
    <property type="entry name" value="SH3 Domains"/>
    <property type="match status" value="1"/>
</dbReference>
<dbReference type="GO" id="GO:0071555">
    <property type="term" value="P:cell wall organization"/>
    <property type="evidence" value="ECO:0007669"/>
    <property type="project" value="UniProtKB-KW"/>
</dbReference>
<evidence type="ECO:0000259" key="5">
    <source>
        <dbReference type="SMART" id="SM00644"/>
    </source>
</evidence>
<dbReference type="SUPFAM" id="SSF55846">
    <property type="entry name" value="N-acetylmuramoyl-L-alanine amidase-like"/>
    <property type="match status" value="1"/>
</dbReference>
<accession>A0A7X3ML57</accession>
<keyword evidence="4" id="KW-0961">Cell wall biogenesis/degradation</keyword>
<evidence type="ECO:0000313" key="7">
    <source>
        <dbReference type="Proteomes" id="UP000460412"/>
    </source>
</evidence>
<evidence type="ECO:0000256" key="2">
    <source>
        <dbReference type="ARBA" id="ARBA00011901"/>
    </source>
</evidence>
<keyword evidence="3" id="KW-0378">Hydrolase</keyword>
<dbReference type="GO" id="GO:0009254">
    <property type="term" value="P:peptidoglycan turnover"/>
    <property type="evidence" value="ECO:0007669"/>
    <property type="project" value="TreeGrafter"/>
</dbReference>
<dbReference type="InterPro" id="IPR051206">
    <property type="entry name" value="NAMLAA_amidase_2"/>
</dbReference>
<dbReference type="GO" id="GO:0009253">
    <property type="term" value="P:peptidoglycan catabolic process"/>
    <property type="evidence" value="ECO:0007669"/>
    <property type="project" value="InterPro"/>
</dbReference>
<dbReference type="PANTHER" id="PTHR30417">
    <property type="entry name" value="N-ACETYLMURAMOYL-L-ALANINE AMIDASE AMID"/>
    <property type="match status" value="1"/>
</dbReference>
<dbReference type="GO" id="GO:0008745">
    <property type="term" value="F:N-acetylmuramoyl-L-alanine amidase activity"/>
    <property type="evidence" value="ECO:0007669"/>
    <property type="project" value="UniProtKB-EC"/>
</dbReference>
<feature type="domain" description="N-acetylmuramoyl-L-alanine amidase" evidence="5">
    <location>
        <begin position="11"/>
        <end position="168"/>
    </location>
</feature>
<dbReference type="EC" id="3.5.1.28" evidence="2"/>
<evidence type="ECO:0000256" key="4">
    <source>
        <dbReference type="ARBA" id="ARBA00023316"/>
    </source>
</evidence>
<dbReference type="Pfam" id="PF01832">
    <property type="entry name" value="Glucosaminidase"/>
    <property type="match status" value="1"/>
</dbReference>
<dbReference type="InterPro" id="IPR036505">
    <property type="entry name" value="Amidase/PGRP_sf"/>
</dbReference>
<dbReference type="Proteomes" id="UP000460412">
    <property type="component" value="Unassembled WGS sequence"/>
</dbReference>
<dbReference type="CDD" id="cd06583">
    <property type="entry name" value="PGRP"/>
    <property type="match status" value="1"/>
</dbReference>
<evidence type="ECO:0000313" key="6">
    <source>
        <dbReference type="EMBL" id="MXP78375.1"/>
    </source>
</evidence>
<name>A0A7X3ML57_9FIRM</name>
<protein>
    <recommendedName>
        <fullName evidence="2">N-acetylmuramoyl-L-alanine amidase</fullName>
        <ecNumber evidence="2">3.5.1.28</ecNumber>
    </recommendedName>
</protein>
<dbReference type="SMART" id="SM00644">
    <property type="entry name" value="Ami_2"/>
    <property type="match status" value="1"/>
</dbReference>
<dbReference type="EMBL" id="WUQX01000001">
    <property type="protein sequence ID" value="MXP78375.1"/>
    <property type="molecule type" value="Genomic_DNA"/>
</dbReference>
<evidence type="ECO:0000256" key="1">
    <source>
        <dbReference type="ARBA" id="ARBA00001561"/>
    </source>
</evidence>
<comment type="catalytic activity">
    <reaction evidence="1">
        <text>Hydrolyzes the link between N-acetylmuramoyl residues and L-amino acid residues in certain cell-wall glycopeptides.</text>
        <dbReference type="EC" id="3.5.1.28"/>
    </reaction>
</comment>
<comment type="caution">
    <text evidence="6">The sequence shown here is derived from an EMBL/GenBank/DDBJ whole genome shotgun (WGS) entry which is preliminary data.</text>
</comment>
<sequence length="503" mass="53883">MKLVESILTKNPCYTAGRKITVKGLMLHSVGCPQPKASVFINSWNSPAHDTSCVHGFIDGNDGTAYQTLPWNHRGWHCGSGSKGSGNNTHIGVEMCEPACIKYTSGSNFTCSDTAAAKAVAKRTYETAVELFAMLCEKYSLDPLADGVIISHKEGCARGIASNHGDPEHLWAQLGMGYTMDGFRKAVKAAMGGTASGTDRYTKIMGNATATAEQMKAYLKAKNPSVAQSVLDMVPLYLSEGKAEGVRGDIAFAQSCLETGNFTFSGSAVTLSQNNFCGMGVTSNGVKGNSFDTPQLGIRAQVQHLKAYASTDALKNTCIDPRFKYVTRGCAEYVEWLGQKENPAGKGWATGAGYGEKILTILKGILGTEGEASSPAPIETEIWYRVRKTWADASSQKGAFKSLENAKKCADENPGCSVFDESGKAVYSSTAAFKPYLVQVSIPNLNIRKGPGTDHGKTGKYTGAGTFTIVEEADGEGASRWGLLKSYQEKRDGWISLDYAKRV</sequence>
<proteinExistence type="predicted"/>
<dbReference type="InterPro" id="IPR002901">
    <property type="entry name" value="MGlyc_endo_b_GlcNAc-like_dom"/>
</dbReference>
<dbReference type="InterPro" id="IPR002502">
    <property type="entry name" value="Amidase_domain"/>
</dbReference>
<gene>
    <name evidence="6" type="ORF">GN277_24430</name>
</gene>
<dbReference type="Gene3D" id="3.40.80.10">
    <property type="entry name" value="Peptidoglycan recognition protein-like"/>
    <property type="match status" value="1"/>
</dbReference>